<reference evidence="3" key="1">
    <citation type="submission" date="2016-06" db="UniProtKB">
        <authorList>
            <consortium name="WormBaseParasite"/>
        </authorList>
    </citation>
    <scope>IDENTIFICATION</scope>
</reference>
<dbReference type="PANTHER" id="PTHR47096:SF1">
    <property type="entry name" value="MISSHAPEN LIKE KINASE 1"/>
    <property type="match status" value="1"/>
</dbReference>
<feature type="region of interest" description="Disordered" evidence="1">
    <location>
        <begin position="71"/>
        <end position="103"/>
    </location>
</feature>
<proteinExistence type="predicted"/>
<feature type="compositionally biased region" description="Basic residues" evidence="1">
    <location>
        <begin position="229"/>
        <end position="243"/>
    </location>
</feature>
<feature type="compositionally biased region" description="Basic and acidic residues" evidence="1">
    <location>
        <begin position="300"/>
        <end position="322"/>
    </location>
</feature>
<feature type="compositionally biased region" description="Acidic residues" evidence="1">
    <location>
        <begin position="84"/>
        <end position="95"/>
    </location>
</feature>
<feature type="region of interest" description="Disordered" evidence="1">
    <location>
        <begin position="222"/>
        <end position="243"/>
    </location>
</feature>
<dbReference type="WBParaSite" id="GPUH_0001130801-mRNA-1">
    <property type="protein sequence ID" value="GPUH_0001130801-mRNA-1"/>
    <property type="gene ID" value="GPUH_0001130801"/>
</dbReference>
<protein>
    <submittedName>
        <fullName evidence="3">Protein kinase domain-containing protein</fullName>
    </submittedName>
</protein>
<organism evidence="3">
    <name type="scientific">Gongylonema pulchrum</name>
    <dbReference type="NCBI Taxonomy" id="637853"/>
    <lineage>
        <taxon>Eukaryota</taxon>
        <taxon>Metazoa</taxon>
        <taxon>Ecdysozoa</taxon>
        <taxon>Nematoda</taxon>
        <taxon>Chromadorea</taxon>
        <taxon>Rhabditida</taxon>
        <taxon>Spirurina</taxon>
        <taxon>Spiruromorpha</taxon>
        <taxon>Spiruroidea</taxon>
        <taxon>Gongylonematidae</taxon>
        <taxon>Gongylonema</taxon>
    </lineage>
</organism>
<feature type="region of interest" description="Disordered" evidence="1">
    <location>
        <begin position="293"/>
        <end position="322"/>
    </location>
</feature>
<feature type="transmembrane region" description="Helical" evidence="2">
    <location>
        <begin position="363"/>
        <end position="385"/>
    </location>
</feature>
<keyword evidence="2" id="KW-0812">Transmembrane</keyword>
<dbReference type="GO" id="GO:0005829">
    <property type="term" value="C:cytosol"/>
    <property type="evidence" value="ECO:0007669"/>
    <property type="project" value="TreeGrafter"/>
</dbReference>
<keyword evidence="2" id="KW-0472">Membrane</keyword>
<dbReference type="AlphaFoldDB" id="A0A183DRF4"/>
<name>A0A183DRF4_9BILA</name>
<evidence type="ECO:0000313" key="3">
    <source>
        <dbReference type="WBParaSite" id="GPUH_0001130801-mRNA-1"/>
    </source>
</evidence>
<accession>A0A183DRF4</accession>
<dbReference type="SUPFAM" id="SSF56112">
    <property type="entry name" value="Protein kinase-like (PK-like)"/>
    <property type="match status" value="1"/>
</dbReference>
<dbReference type="InterPro" id="IPR011009">
    <property type="entry name" value="Kinase-like_dom_sf"/>
</dbReference>
<evidence type="ECO:0000256" key="2">
    <source>
        <dbReference type="SAM" id="Phobius"/>
    </source>
</evidence>
<dbReference type="InterPro" id="IPR051700">
    <property type="entry name" value="STE20_Ser-Thr_kinase"/>
</dbReference>
<dbReference type="Gene3D" id="1.10.510.10">
    <property type="entry name" value="Transferase(Phosphotransferase) domain 1"/>
    <property type="match status" value="1"/>
</dbReference>
<dbReference type="PANTHER" id="PTHR47096">
    <property type="entry name" value="MISSHAPEN LIKE KINASE 1"/>
    <property type="match status" value="1"/>
</dbReference>
<evidence type="ECO:0000256" key="1">
    <source>
        <dbReference type="SAM" id="MobiDB-lite"/>
    </source>
</evidence>
<keyword evidence="2" id="KW-1133">Transmembrane helix</keyword>
<sequence>LIAAAFASVNPVHRFSFSFSFYRSKKFESFIETVLVKDYHQRPYTDQLLRHPFIREQPPERQTRIAIKDHQDRHRRIINKKDETEYEYSGSDDDDNHGQGGKPLDLAAELATHDSTLRKGFQRLQENNKNMFEHSPTQPVRQRSALAGPVILPSKLATHDSTLRKGFQRLQENNKNMFKSSSSIYRGVLGFGVDESPREHVKLRQQKVDPRLVLNNGLGHQHHADYNRRSQRPLSHHQTGRNARRNAFVISIGSPPSDDVATRSAHFCLAPHYSLLIYCFSLEKEAIRLAAEQQQQQQQQRRDRSAASSRDHQVRDAPRELKTPPHIARVSASVAASSPVRKMSEPVLNGKTEVCACAQLPELLLFFLLFAPLFNHFRFFFLFLVW</sequence>